<keyword evidence="2" id="KW-0812">Transmembrane</keyword>
<keyword evidence="3" id="KW-0813">Transport</keyword>
<evidence type="ECO:0000256" key="1">
    <source>
        <dbReference type="SAM" id="MobiDB-lite"/>
    </source>
</evidence>
<evidence type="ECO:0000313" key="3">
    <source>
        <dbReference type="EMBL" id="AZG75320.1"/>
    </source>
</evidence>
<reference evidence="3 4" key="1">
    <citation type="submission" date="2018-11" db="EMBL/GenBank/DDBJ databases">
        <title>Genome squencing of methanotrophic bacteria isolated from alkaline groundwater in Korea.</title>
        <authorList>
            <person name="Nguyen L.N."/>
        </authorList>
    </citation>
    <scope>NUCLEOTIDE SEQUENCE [LARGE SCALE GENOMIC DNA]</scope>
    <source>
        <strain evidence="3 4">GW6</strain>
    </source>
</reference>
<dbReference type="AlphaFoldDB" id="A0A3G8M2S6"/>
<dbReference type="RefSeq" id="WP_124737222.1">
    <property type="nucleotide sequence ID" value="NZ_CP034086.1"/>
</dbReference>
<feature type="region of interest" description="Disordered" evidence="1">
    <location>
        <begin position="145"/>
        <end position="178"/>
    </location>
</feature>
<organism evidence="3 4">
    <name type="scientific">Methylocystis rosea</name>
    <dbReference type="NCBI Taxonomy" id="173366"/>
    <lineage>
        <taxon>Bacteria</taxon>
        <taxon>Pseudomonadati</taxon>
        <taxon>Pseudomonadota</taxon>
        <taxon>Alphaproteobacteria</taxon>
        <taxon>Hyphomicrobiales</taxon>
        <taxon>Methylocystaceae</taxon>
        <taxon>Methylocystis</taxon>
    </lineage>
</organism>
<dbReference type="EMBL" id="CP034086">
    <property type="protein sequence ID" value="AZG75320.1"/>
    <property type="molecule type" value="Genomic_DNA"/>
</dbReference>
<feature type="compositionally biased region" description="Basic and acidic residues" evidence="1">
    <location>
        <begin position="146"/>
        <end position="158"/>
    </location>
</feature>
<dbReference type="KEGG" id="mros:EHO51_00345"/>
<keyword evidence="3" id="KW-0762">Sugar transport</keyword>
<gene>
    <name evidence="3" type="ORF">EHO51_00345</name>
</gene>
<dbReference type="Proteomes" id="UP000273982">
    <property type="component" value="Chromosome"/>
</dbReference>
<feature type="transmembrane region" description="Helical" evidence="2">
    <location>
        <begin position="39"/>
        <end position="56"/>
    </location>
</feature>
<feature type="transmembrane region" description="Helical" evidence="2">
    <location>
        <begin position="118"/>
        <end position="138"/>
    </location>
</feature>
<feature type="transmembrane region" description="Helical" evidence="2">
    <location>
        <begin position="12"/>
        <end position="32"/>
    </location>
</feature>
<keyword evidence="2" id="KW-0472">Membrane</keyword>
<sequence length="178" mass="18893">MVKAMLDTTEILIFAGVGLVFALGLLAFCKWSGAAVQRIAAYALIALCFLYVGFAFRAEESGPWVGVEMTGVAVFGTLAGMSIIGSPWWVVAGFALHPLYAIYFHYIGAAAQFAPAPFVVANAAFDVAMALFVAYAALRGGRKSVTRAEDTSKKEAPQRRLAARAQHRSQSRDAGGPA</sequence>
<evidence type="ECO:0000313" key="4">
    <source>
        <dbReference type="Proteomes" id="UP000273982"/>
    </source>
</evidence>
<evidence type="ECO:0000256" key="2">
    <source>
        <dbReference type="SAM" id="Phobius"/>
    </source>
</evidence>
<protein>
    <submittedName>
        <fullName evidence="3">PTS sugar transporter subunit IIA</fullName>
    </submittedName>
</protein>
<keyword evidence="2" id="KW-1133">Transmembrane helix</keyword>
<accession>A0A3G8M2S6</accession>
<name>A0A3G8M2S6_9HYPH</name>
<proteinExistence type="predicted"/>